<accession>A0A2H0V967</accession>
<organism evidence="2 3">
    <name type="scientific">Candidatus Falkowbacteria bacterium CG10_big_fil_rev_8_21_14_0_10_37_18</name>
    <dbReference type="NCBI Taxonomy" id="1974562"/>
    <lineage>
        <taxon>Bacteria</taxon>
        <taxon>Candidatus Falkowiibacteriota</taxon>
    </lineage>
</organism>
<sequence length="113" mass="12597">MTKIVNGHSIKINMADSRRNLNLKYVNFALLAVIMIMGSFYLVNINHLTVQGFVLRNLKTQVAELQSNNLDKEEAVNQAQSYNALTARTPELNMVAIGNVEYLAASNLAMARK</sequence>
<comment type="caution">
    <text evidence="2">The sequence shown here is derived from an EMBL/GenBank/DDBJ whole genome shotgun (WGS) entry which is preliminary data.</text>
</comment>
<proteinExistence type="predicted"/>
<dbReference type="EMBL" id="PFAL01000013">
    <property type="protein sequence ID" value="PIR95638.1"/>
    <property type="molecule type" value="Genomic_DNA"/>
</dbReference>
<evidence type="ECO:0000256" key="1">
    <source>
        <dbReference type="SAM" id="Phobius"/>
    </source>
</evidence>
<keyword evidence="1" id="KW-0812">Transmembrane</keyword>
<keyword evidence="1" id="KW-0472">Membrane</keyword>
<protein>
    <submittedName>
        <fullName evidence="2">Uncharacterized protein</fullName>
    </submittedName>
</protein>
<keyword evidence="1" id="KW-1133">Transmembrane helix</keyword>
<evidence type="ECO:0000313" key="3">
    <source>
        <dbReference type="Proteomes" id="UP000229972"/>
    </source>
</evidence>
<dbReference type="Proteomes" id="UP000229972">
    <property type="component" value="Unassembled WGS sequence"/>
</dbReference>
<reference evidence="3" key="1">
    <citation type="submission" date="2017-09" db="EMBL/GenBank/DDBJ databases">
        <title>Depth-based differentiation of microbial function through sediment-hosted aquifers and enrichment of novel symbionts in the deep terrestrial subsurface.</title>
        <authorList>
            <person name="Probst A.J."/>
            <person name="Ladd B."/>
            <person name="Jarett J.K."/>
            <person name="Geller-Mcgrath D.E."/>
            <person name="Sieber C.M.K."/>
            <person name="Emerson J.B."/>
            <person name="Anantharaman K."/>
            <person name="Thomas B.C."/>
            <person name="Malmstrom R."/>
            <person name="Stieglmeier M."/>
            <person name="Klingl A."/>
            <person name="Woyke T."/>
            <person name="Ryan C.M."/>
            <person name="Banfield J.F."/>
        </authorList>
    </citation>
    <scope>NUCLEOTIDE SEQUENCE [LARGE SCALE GENOMIC DNA]</scope>
</reference>
<gene>
    <name evidence="2" type="ORF">COT93_01245</name>
</gene>
<dbReference type="AlphaFoldDB" id="A0A2H0V967"/>
<evidence type="ECO:0000313" key="2">
    <source>
        <dbReference type="EMBL" id="PIR95638.1"/>
    </source>
</evidence>
<name>A0A2H0V967_9BACT</name>
<feature type="transmembrane region" description="Helical" evidence="1">
    <location>
        <begin position="21"/>
        <end position="43"/>
    </location>
</feature>